<keyword evidence="3" id="KW-1185">Reference proteome</keyword>
<dbReference type="SMART" id="SM00280">
    <property type="entry name" value="KAZAL"/>
    <property type="match status" value="1"/>
</dbReference>
<dbReference type="Gene3D" id="3.30.60.30">
    <property type="match status" value="1"/>
</dbReference>
<evidence type="ECO:0000313" key="2">
    <source>
        <dbReference type="Ensembl" id="ENSSPUP00000023799.1"/>
    </source>
</evidence>
<name>A0A8D0LCI5_SPHPU</name>
<sequence>MSQRTLEDSSFRQREPKCHLYGLPGCPRNFSPVCGTDGIIYPNECVLCHSNR</sequence>
<evidence type="ECO:0000259" key="1">
    <source>
        <dbReference type="PROSITE" id="PS51465"/>
    </source>
</evidence>
<dbReference type="Proteomes" id="UP000694392">
    <property type="component" value="Unplaced"/>
</dbReference>
<evidence type="ECO:0000313" key="3">
    <source>
        <dbReference type="Proteomes" id="UP000694392"/>
    </source>
</evidence>
<protein>
    <recommendedName>
        <fullName evidence="1">Kazal-like domain-containing protein</fullName>
    </recommendedName>
</protein>
<dbReference type="AlphaFoldDB" id="A0A8D0LCI5"/>
<organism evidence="2 3">
    <name type="scientific">Sphenodon punctatus</name>
    <name type="common">Tuatara</name>
    <name type="synonym">Hatteria punctata</name>
    <dbReference type="NCBI Taxonomy" id="8508"/>
    <lineage>
        <taxon>Eukaryota</taxon>
        <taxon>Metazoa</taxon>
        <taxon>Chordata</taxon>
        <taxon>Craniata</taxon>
        <taxon>Vertebrata</taxon>
        <taxon>Euteleostomi</taxon>
        <taxon>Lepidosauria</taxon>
        <taxon>Sphenodontia</taxon>
        <taxon>Sphenodontidae</taxon>
        <taxon>Sphenodon</taxon>
    </lineage>
</organism>
<dbReference type="PANTHER" id="PTHR47608:SF1">
    <property type="entry name" value="SERINE PROTEASE INHIBITOR KAZAL-TYPE 2"/>
    <property type="match status" value="1"/>
</dbReference>
<dbReference type="Ensembl" id="ENSSPUT00000025392.1">
    <property type="protein sequence ID" value="ENSSPUP00000023799.1"/>
    <property type="gene ID" value="ENSSPUG00000018256.1"/>
</dbReference>
<dbReference type="PROSITE" id="PS00282">
    <property type="entry name" value="KAZAL_1"/>
    <property type="match status" value="1"/>
</dbReference>
<dbReference type="PROSITE" id="PS51465">
    <property type="entry name" value="KAZAL_2"/>
    <property type="match status" value="1"/>
</dbReference>
<dbReference type="OMA" id="GCTKEYS"/>
<dbReference type="InterPro" id="IPR002350">
    <property type="entry name" value="Kazal_dom"/>
</dbReference>
<dbReference type="Pfam" id="PF00050">
    <property type="entry name" value="Kazal_1"/>
    <property type="match status" value="1"/>
</dbReference>
<dbReference type="PANTHER" id="PTHR47608">
    <property type="entry name" value="SERINE PROTEASE INHIBITOR KAZAL-TYPE 2, SPINK2"/>
    <property type="match status" value="1"/>
</dbReference>
<dbReference type="InterPro" id="IPR042167">
    <property type="entry name" value="SPINK2"/>
</dbReference>
<reference evidence="2" key="2">
    <citation type="submission" date="2025-09" db="UniProtKB">
        <authorList>
            <consortium name="Ensembl"/>
        </authorList>
    </citation>
    <scope>IDENTIFICATION</scope>
</reference>
<reference evidence="2" key="1">
    <citation type="submission" date="2025-08" db="UniProtKB">
        <authorList>
            <consortium name="Ensembl"/>
        </authorList>
    </citation>
    <scope>IDENTIFICATION</scope>
</reference>
<dbReference type="GO" id="GO:0007286">
    <property type="term" value="P:spermatid development"/>
    <property type="evidence" value="ECO:0007669"/>
    <property type="project" value="InterPro"/>
</dbReference>
<dbReference type="SUPFAM" id="SSF100895">
    <property type="entry name" value="Kazal-type serine protease inhibitors"/>
    <property type="match status" value="1"/>
</dbReference>
<feature type="domain" description="Kazal-like" evidence="1">
    <location>
        <begin position="12"/>
        <end position="52"/>
    </location>
</feature>
<dbReference type="GO" id="GO:0004867">
    <property type="term" value="F:serine-type endopeptidase inhibitor activity"/>
    <property type="evidence" value="ECO:0007669"/>
    <property type="project" value="InterPro"/>
</dbReference>
<dbReference type="GeneTree" id="ENSGT01030000235125"/>
<proteinExistence type="predicted"/>
<accession>A0A8D0LCI5</accession>
<dbReference type="InterPro" id="IPR036058">
    <property type="entry name" value="Kazal_dom_sf"/>
</dbReference>